<protein>
    <recommendedName>
        <fullName evidence="3">BTB domain-containing protein</fullName>
    </recommendedName>
</protein>
<evidence type="ECO:0000313" key="2">
    <source>
        <dbReference type="Proteomes" id="UP001276659"/>
    </source>
</evidence>
<comment type="caution">
    <text evidence="1">The sequence shown here is derived from an EMBL/GenBank/DDBJ whole genome shotgun (WGS) entry which is preliminary data.</text>
</comment>
<dbReference type="InterPro" id="IPR011333">
    <property type="entry name" value="SKP1/BTB/POZ_sf"/>
</dbReference>
<name>A0AAD9YXJ3_9LECA</name>
<dbReference type="PANTHER" id="PTHR47843">
    <property type="entry name" value="BTB DOMAIN-CONTAINING PROTEIN-RELATED"/>
    <property type="match status" value="1"/>
</dbReference>
<dbReference type="CDD" id="cd18186">
    <property type="entry name" value="BTB_POZ_ZBTB_KLHL-like"/>
    <property type="match status" value="1"/>
</dbReference>
<organism evidence="1 2">
    <name type="scientific">Lepraria neglecta</name>
    <dbReference type="NCBI Taxonomy" id="209136"/>
    <lineage>
        <taxon>Eukaryota</taxon>
        <taxon>Fungi</taxon>
        <taxon>Dikarya</taxon>
        <taxon>Ascomycota</taxon>
        <taxon>Pezizomycotina</taxon>
        <taxon>Lecanoromycetes</taxon>
        <taxon>OSLEUM clade</taxon>
        <taxon>Lecanoromycetidae</taxon>
        <taxon>Lecanorales</taxon>
        <taxon>Lecanorineae</taxon>
        <taxon>Stereocaulaceae</taxon>
        <taxon>Lepraria</taxon>
    </lineage>
</organism>
<dbReference type="AlphaFoldDB" id="A0AAD9YXJ3"/>
<evidence type="ECO:0008006" key="3">
    <source>
        <dbReference type="Google" id="ProtNLM"/>
    </source>
</evidence>
<proteinExistence type="predicted"/>
<dbReference type="SUPFAM" id="SSF54695">
    <property type="entry name" value="POZ domain"/>
    <property type="match status" value="1"/>
</dbReference>
<gene>
    <name evidence="1" type="ORF">OEA41_004271</name>
</gene>
<dbReference type="EMBL" id="JASNWA010000010">
    <property type="protein sequence ID" value="KAK3167825.1"/>
    <property type="molecule type" value="Genomic_DNA"/>
</dbReference>
<dbReference type="Gene3D" id="3.30.710.10">
    <property type="entry name" value="Potassium Channel Kv1.1, Chain A"/>
    <property type="match status" value="1"/>
</dbReference>
<evidence type="ECO:0000313" key="1">
    <source>
        <dbReference type="EMBL" id="KAK3167825.1"/>
    </source>
</evidence>
<keyword evidence="2" id="KW-1185">Reference proteome</keyword>
<accession>A0AAD9YXJ3</accession>
<reference evidence="1" key="1">
    <citation type="submission" date="2022-11" db="EMBL/GenBank/DDBJ databases">
        <title>Chromosomal genome sequence assembly and mating type (MAT) locus characterization of the leprose asexual lichenized fungus Lepraria neglecta (Nyl.) Erichsen.</title>
        <authorList>
            <person name="Allen J.L."/>
            <person name="Pfeffer B."/>
        </authorList>
    </citation>
    <scope>NUCLEOTIDE SEQUENCE</scope>
    <source>
        <strain evidence="1">Allen 5258</strain>
    </source>
</reference>
<dbReference type="Proteomes" id="UP001276659">
    <property type="component" value="Unassembled WGS sequence"/>
</dbReference>
<sequence>MSVPTLFSPVTGPIFEILAGPERKSSIAHGHILATSQKLKATVQGSWKDSLERKIVLKDWYEGSVSRLLEWLYTGDYHSESLTYRNLSDNDKVEAEDPKISSAEAITRPLTPISYIESQKPPADKARQVLPTVSTANLADSFSLLDHVKLYALADYMLLHDLQALVFERLRHNLNSTELERLLSAPEVAAISSLVTLVQYVYGNIARTAERGRADAEARFFVYGP</sequence>